<evidence type="ECO:0000313" key="2">
    <source>
        <dbReference type="EMBL" id="NDU43316.1"/>
    </source>
</evidence>
<feature type="transmembrane region" description="Helical" evidence="1">
    <location>
        <begin position="102"/>
        <end position="124"/>
    </location>
</feature>
<keyword evidence="1" id="KW-0472">Membrane</keyword>
<evidence type="ECO:0000256" key="1">
    <source>
        <dbReference type="SAM" id="Phobius"/>
    </source>
</evidence>
<protein>
    <submittedName>
        <fullName evidence="2">Uncharacterized protein</fullName>
    </submittedName>
</protein>
<keyword evidence="1" id="KW-0812">Transmembrane</keyword>
<organism evidence="2">
    <name type="scientific">Acidithiobacillus ferrianus</name>
    <dbReference type="NCBI Taxonomy" id="2678518"/>
    <lineage>
        <taxon>Bacteria</taxon>
        <taxon>Pseudomonadati</taxon>
        <taxon>Pseudomonadota</taxon>
        <taxon>Acidithiobacillia</taxon>
        <taxon>Acidithiobacillales</taxon>
        <taxon>Acidithiobacillaceae</taxon>
        <taxon>Acidithiobacillus</taxon>
    </lineage>
</organism>
<feature type="transmembrane region" description="Helical" evidence="1">
    <location>
        <begin position="20"/>
        <end position="52"/>
    </location>
</feature>
<gene>
    <name evidence="2" type="ORF">GL267_11935</name>
</gene>
<dbReference type="AlphaFoldDB" id="A0A845U7D0"/>
<dbReference type="EMBL" id="WNJL01000037">
    <property type="protein sequence ID" value="NDU43316.1"/>
    <property type="molecule type" value="Genomic_DNA"/>
</dbReference>
<sequence length="130" mass="15409">MNTDAEIEKQFAEWSQFLNYSAITIGFLSEIAALAAQSVLLSLLSFLVWLCYMQYGRDKFPKIIRVIRKVANKSDNVYILKIQKRLERKYFGFWPMLKNNPLYWLTFAIYIIGFVALFCDPHLLVWHPHR</sequence>
<keyword evidence="1" id="KW-1133">Transmembrane helix</keyword>
<dbReference type="RefSeq" id="WP_163098521.1">
    <property type="nucleotide sequence ID" value="NZ_CP127523.1"/>
</dbReference>
<accession>A0A845U7D0</accession>
<proteinExistence type="predicted"/>
<name>A0A845U7D0_9PROT</name>
<comment type="caution">
    <text evidence="2">The sequence shown here is derived from an EMBL/GenBank/DDBJ whole genome shotgun (WGS) entry which is preliminary data.</text>
</comment>
<reference evidence="2" key="1">
    <citation type="submission" date="2019-11" db="EMBL/GenBank/DDBJ databases">
        <title>Acidithiobacillus ferrianus sp. nov.: a facultatively anaerobic and extremely acidophilic chemolithoautotroph.</title>
        <authorList>
            <person name="Norris P.R."/>
            <person name="Falagan C."/>
            <person name="Moya-Beltran A."/>
            <person name="Castro M."/>
            <person name="Quatrini R."/>
            <person name="Johnson D.B."/>
        </authorList>
    </citation>
    <scope>NUCLEOTIDE SEQUENCE [LARGE SCALE GENOMIC DNA]</scope>
    <source>
        <strain evidence="2">MG</strain>
    </source>
</reference>